<evidence type="ECO:0000313" key="2">
    <source>
        <dbReference type="Proteomes" id="UP000316270"/>
    </source>
</evidence>
<dbReference type="STRING" id="50376.A0A517L3Z3"/>
<dbReference type="Proteomes" id="UP000316270">
    <property type="component" value="Chromosome 4"/>
</dbReference>
<dbReference type="AlphaFoldDB" id="A0A517L3Z3"/>
<gene>
    <name evidence="1" type="ORF">FKW77_009069</name>
</gene>
<accession>A0A517L3Z3</accession>
<proteinExistence type="predicted"/>
<keyword evidence="2" id="KW-1185">Reference proteome</keyword>
<dbReference type="PANTHER" id="PTHR38119">
    <property type="entry name" value="BTB DOMAIN-CONTAINING PROTEIN-RELATED"/>
    <property type="match status" value="1"/>
</dbReference>
<sequence>MAIKKLPGASTCPNVLVYLEKDHIYKVDGQALKRSSSVLYDELPRHRPDSYSPITEDGGLSRALGVESIEGIEAFFVLPIGERRLKSVSRQKFLPYLPPLPPIKVKEEDGNIKMEDAEDLSTTIALRFRQTTDTPALQSQAPLTSTAYAYKLLLLLMHNSDLRAVDDRPRPFQDTLHALQKLIHLCKLYDCARLLRPAVANYLHQYRKELFLAIKEDPPYFAILATHLRDESIMTEALIHLVGAYHEDHWPWKTPKHKLETSKGQHILDIVKPKAAKLSTDCALTSLKLFQNSIHVEQEDGTEGRVSIHSHKDSWTVVSMFRDHLSHRLEEAGDDPTLKGAVFRSLHRSGEEYMPLWKVYSDMKELGVGFDYEEDISSSGVFRYIIRGTTLNVPNWYSGYSYAVFQKSYGAALVFTFVFDA</sequence>
<dbReference type="EMBL" id="CP042188">
    <property type="protein sequence ID" value="QDS70366.1"/>
    <property type="molecule type" value="Genomic_DNA"/>
</dbReference>
<reference evidence="1 2" key="1">
    <citation type="submission" date="2019-07" db="EMBL/GenBank/DDBJ databases">
        <title>Finished genome of Venturia effusa.</title>
        <authorList>
            <person name="Young C.A."/>
            <person name="Cox M.P."/>
            <person name="Ganley A.R.D."/>
            <person name="David W.J."/>
        </authorList>
    </citation>
    <scope>NUCLEOTIDE SEQUENCE [LARGE SCALE GENOMIC DNA]</scope>
    <source>
        <strain evidence="2">albino</strain>
    </source>
</reference>
<organism evidence="1 2">
    <name type="scientific">Venturia effusa</name>
    <dbReference type="NCBI Taxonomy" id="50376"/>
    <lineage>
        <taxon>Eukaryota</taxon>
        <taxon>Fungi</taxon>
        <taxon>Dikarya</taxon>
        <taxon>Ascomycota</taxon>
        <taxon>Pezizomycotina</taxon>
        <taxon>Dothideomycetes</taxon>
        <taxon>Pleosporomycetidae</taxon>
        <taxon>Venturiales</taxon>
        <taxon>Venturiaceae</taxon>
        <taxon>Venturia</taxon>
    </lineage>
</organism>
<protein>
    <submittedName>
        <fullName evidence="1">Uncharacterized protein</fullName>
    </submittedName>
</protein>
<evidence type="ECO:0000313" key="1">
    <source>
        <dbReference type="EMBL" id="QDS70366.1"/>
    </source>
</evidence>
<dbReference type="PANTHER" id="PTHR38119:SF1">
    <property type="entry name" value="BTB DOMAIN-CONTAINING PROTEIN"/>
    <property type="match status" value="1"/>
</dbReference>
<dbReference type="OrthoDB" id="5280838at2759"/>
<name>A0A517L3Z3_9PEZI</name>